<evidence type="ECO:0008006" key="3">
    <source>
        <dbReference type="Google" id="ProtNLM"/>
    </source>
</evidence>
<evidence type="ECO:0000313" key="2">
    <source>
        <dbReference type="Proteomes" id="UP000218160"/>
    </source>
</evidence>
<keyword evidence="2" id="KW-1185">Reference proteome</keyword>
<accession>A0A291BBD5</accession>
<proteinExistence type="predicted"/>
<dbReference type="AlphaFoldDB" id="A0A291BBD5"/>
<sequence length="40" mass="4457">MPSLFSISKQSQTVNVTAKVKIKEIIPYLVIDFTGLKVYG</sequence>
<reference evidence="2" key="1">
    <citation type="submission" date="2017-04" db="EMBL/GenBank/DDBJ databases">
        <title>Genome evolution of the luminous symbionts of deep sea anglerfish.</title>
        <authorList>
            <person name="Hendry T.A."/>
        </authorList>
    </citation>
    <scope>NUCLEOTIDE SEQUENCE [LARGE SCALE GENOMIC DNA]</scope>
</reference>
<dbReference type="EMBL" id="CP020663">
    <property type="protein sequence ID" value="ATF10306.1"/>
    <property type="molecule type" value="Genomic_DNA"/>
</dbReference>
<protein>
    <recommendedName>
        <fullName evidence="3">Mobile element protein</fullName>
    </recommendedName>
</protein>
<dbReference type="Proteomes" id="UP000218160">
    <property type="component" value="Chromosome 2"/>
</dbReference>
<dbReference type="KEGG" id="elux:BTN50_1886"/>
<name>A0A291BBD5_9GAMM</name>
<gene>
    <name evidence="1" type="ORF">BTN50_1886</name>
</gene>
<evidence type="ECO:0000313" key="1">
    <source>
        <dbReference type="EMBL" id="ATF10306.1"/>
    </source>
</evidence>
<organism evidence="1 2">
    <name type="scientific">Candidatus Enterovibrio altilux</name>
    <dbReference type="NCBI Taxonomy" id="1927128"/>
    <lineage>
        <taxon>Bacteria</taxon>
        <taxon>Pseudomonadati</taxon>
        <taxon>Pseudomonadota</taxon>
        <taxon>Gammaproteobacteria</taxon>
        <taxon>Vibrionales</taxon>
        <taxon>Vibrionaceae</taxon>
        <taxon>Enterovibrio</taxon>
    </lineage>
</organism>